<dbReference type="InterPro" id="IPR029063">
    <property type="entry name" value="SAM-dependent_MTases_sf"/>
</dbReference>
<dbReference type="AlphaFoldDB" id="A0A4Y4DNK3"/>
<reference evidence="2 3" key="1">
    <citation type="submission" date="2019-06" db="EMBL/GenBank/DDBJ databases">
        <title>Whole genome shotgun sequence of Glutamicibacter uratoxydans NBRC 15515.</title>
        <authorList>
            <person name="Hosoyama A."/>
            <person name="Uohara A."/>
            <person name="Ohji S."/>
            <person name="Ichikawa N."/>
        </authorList>
    </citation>
    <scope>NUCLEOTIDE SEQUENCE [LARGE SCALE GENOMIC DNA]</scope>
    <source>
        <strain evidence="2 3">NBRC 15515</strain>
    </source>
</reference>
<dbReference type="CDD" id="cd02440">
    <property type="entry name" value="AdoMet_MTases"/>
    <property type="match status" value="1"/>
</dbReference>
<dbReference type="Proteomes" id="UP000316612">
    <property type="component" value="Unassembled WGS sequence"/>
</dbReference>
<keyword evidence="3" id="KW-1185">Reference proteome</keyword>
<comment type="caution">
    <text evidence="2">The sequence shown here is derived from an EMBL/GenBank/DDBJ whole genome shotgun (WGS) entry which is preliminary data.</text>
</comment>
<dbReference type="RefSeq" id="WP_141365392.1">
    <property type="nucleotide sequence ID" value="NZ_BAAAJL010000006.1"/>
</dbReference>
<evidence type="ECO:0000313" key="2">
    <source>
        <dbReference type="EMBL" id="GED06889.1"/>
    </source>
</evidence>
<dbReference type="Pfam" id="PF08242">
    <property type="entry name" value="Methyltransf_12"/>
    <property type="match status" value="1"/>
</dbReference>
<evidence type="ECO:0000259" key="1">
    <source>
        <dbReference type="Pfam" id="PF08242"/>
    </source>
</evidence>
<dbReference type="SUPFAM" id="SSF53335">
    <property type="entry name" value="S-adenosyl-L-methionine-dependent methyltransferases"/>
    <property type="match status" value="1"/>
</dbReference>
<protein>
    <recommendedName>
        <fullName evidence="1">Methyltransferase type 12 domain-containing protein</fullName>
    </recommendedName>
</protein>
<dbReference type="EMBL" id="BJNY01000013">
    <property type="protein sequence ID" value="GED06889.1"/>
    <property type="molecule type" value="Genomic_DNA"/>
</dbReference>
<name>A0A4Y4DNK3_GLUUR</name>
<proteinExistence type="predicted"/>
<accession>A0A4Y4DNK3</accession>
<evidence type="ECO:0000313" key="3">
    <source>
        <dbReference type="Proteomes" id="UP000316612"/>
    </source>
</evidence>
<sequence>MGAQTNYAEYTRKMLTLVERGVDFEVDARFIDVLVPRRARILDIGCGIGNAVAALRSRGHQAFGIDPTPELFLAATALHDASWFRQINAGALFDPKLSEAGLPERFDVVLASGNVPEFLTETELQIVFDFARQRLTNFGSLVIGTSSAAPHGTAYLDELAQSHGLHVQQRFSDWHLNPFTPESPWSVSVYTVKNLRGPFEAPDGIFVLPA</sequence>
<feature type="domain" description="Methyltransferase type 12" evidence="1">
    <location>
        <begin position="42"/>
        <end position="137"/>
    </location>
</feature>
<dbReference type="OrthoDB" id="7062303at2"/>
<organism evidence="2 3">
    <name type="scientific">Glutamicibacter uratoxydans</name>
    <name type="common">Arthrobacter uratoxydans</name>
    <dbReference type="NCBI Taxonomy" id="43667"/>
    <lineage>
        <taxon>Bacteria</taxon>
        <taxon>Bacillati</taxon>
        <taxon>Actinomycetota</taxon>
        <taxon>Actinomycetes</taxon>
        <taxon>Micrococcales</taxon>
        <taxon>Micrococcaceae</taxon>
        <taxon>Glutamicibacter</taxon>
    </lineage>
</organism>
<gene>
    <name evidence="2" type="ORF">AUR04nite_24210</name>
</gene>
<dbReference type="InterPro" id="IPR013217">
    <property type="entry name" value="Methyltransf_12"/>
</dbReference>
<dbReference type="Gene3D" id="3.40.50.150">
    <property type="entry name" value="Vaccinia Virus protein VP39"/>
    <property type="match status" value="1"/>
</dbReference>